<evidence type="ECO:0000313" key="6">
    <source>
        <dbReference type="Proteomes" id="UP000230750"/>
    </source>
</evidence>
<dbReference type="InterPro" id="IPR016039">
    <property type="entry name" value="Thiolase-like"/>
</dbReference>
<reference evidence="5 6" key="1">
    <citation type="journal article" date="2017" name="PLoS Biol.">
        <title>The sea cucumber genome provides insights into morphological evolution and visceral regeneration.</title>
        <authorList>
            <person name="Zhang X."/>
            <person name="Sun L."/>
            <person name="Yuan J."/>
            <person name="Sun Y."/>
            <person name="Gao Y."/>
            <person name="Zhang L."/>
            <person name="Li S."/>
            <person name="Dai H."/>
            <person name="Hamel J.F."/>
            <person name="Liu C."/>
            <person name="Yu Y."/>
            <person name="Liu S."/>
            <person name="Lin W."/>
            <person name="Guo K."/>
            <person name="Jin S."/>
            <person name="Xu P."/>
            <person name="Storey K.B."/>
            <person name="Huan P."/>
            <person name="Zhang T."/>
            <person name="Zhou Y."/>
            <person name="Zhang J."/>
            <person name="Lin C."/>
            <person name="Li X."/>
            <person name="Xing L."/>
            <person name="Huo D."/>
            <person name="Sun M."/>
            <person name="Wang L."/>
            <person name="Mercier A."/>
            <person name="Li F."/>
            <person name="Yang H."/>
            <person name="Xiang J."/>
        </authorList>
    </citation>
    <scope>NUCLEOTIDE SEQUENCE [LARGE SCALE GENOMIC DNA]</scope>
    <source>
        <strain evidence="5">Shaxun</strain>
        <tissue evidence="5">Muscle</tissue>
    </source>
</reference>
<evidence type="ECO:0000256" key="2">
    <source>
        <dbReference type="ARBA" id="ARBA00022553"/>
    </source>
</evidence>
<proteinExistence type="predicted"/>
<accession>A0A2G8K1L3</accession>
<evidence type="ECO:0000256" key="1">
    <source>
        <dbReference type="ARBA" id="ARBA00022450"/>
    </source>
</evidence>
<dbReference type="GO" id="GO:0006633">
    <property type="term" value="P:fatty acid biosynthetic process"/>
    <property type="evidence" value="ECO:0007669"/>
    <property type="project" value="InterPro"/>
</dbReference>
<keyword evidence="3" id="KW-0808">Transferase</keyword>
<dbReference type="InterPro" id="IPR020841">
    <property type="entry name" value="PKS_Beta-ketoAc_synthase_dom"/>
</dbReference>
<dbReference type="PANTHER" id="PTHR43775:SF37">
    <property type="entry name" value="SI:DKEY-61P9.11"/>
    <property type="match status" value="1"/>
</dbReference>
<keyword evidence="2" id="KW-0597">Phosphoprotein</keyword>
<organism evidence="5 6">
    <name type="scientific">Stichopus japonicus</name>
    <name type="common">Sea cucumber</name>
    <dbReference type="NCBI Taxonomy" id="307972"/>
    <lineage>
        <taxon>Eukaryota</taxon>
        <taxon>Metazoa</taxon>
        <taxon>Echinodermata</taxon>
        <taxon>Eleutherozoa</taxon>
        <taxon>Echinozoa</taxon>
        <taxon>Holothuroidea</taxon>
        <taxon>Aspidochirotacea</taxon>
        <taxon>Aspidochirotida</taxon>
        <taxon>Stichopodidae</taxon>
        <taxon>Apostichopus</taxon>
    </lineage>
</organism>
<dbReference type="PANTHER" id="PTHR43775">
    <property type="entry name" value="FATTY ACID SYNTHASE"/>
    <property type="match status" value="1"/>
</dbReference>
<dbReference type="STRING" id="307972.A0A2G8K1L3"/>
<dbReference type="SUPFAM" id="SSF53901">
    <property type="entry name" value="Thiolase-like"/>
    <property type="match status" value="1"/>
</dbReference>
<name>A0A2G8K1L3_STIJA</name>
<evidence type="ECO:0000259" key="4">
    <source>
        <dbReference type="PROSITE" id="PS52004"/>
    </source>
</evidence>
<dbReference type="Pfam" id="PF00109">
    <property type="entry name" value="ketoacyl-synt"/>
    <property type="match status" value="1"/>
</dbReference>
<dbReference type="Proteomes" id="UP000230750">
    <property type="component" value="Unassembled WGS sequence"/>
</dbReference>
<dbReference type="SMART" id="SM00825">
    <property type="entry name" value="PKS_KS"/>
    <property type="match status" value="1"/>
</dbReference>
<dbReference type="InterPro" id="IPR050091">
    <property type="entry name" value="PKS_NRPS_Biosynth_Enz"/>
</dbReference>
<keyword evidence="1" id="KW-0596">Phosphopantetheine</keyword>
<dbReference type="PROSITE" id="PS00606">
    <property type="entry name" value="KS3_1"/>
    <property type="match status" value="1"/>
</dbReference>
<dbReference type="GO" id="GO:0004315">
    <property type="term" value="F:3-oxoacyl-[acyl-carrier-protein] synthase activity"/>
    <property type="evidence" value="ECO:0007669"/>
    <property type="project" value="InterPro"/>
</dbReference>
<dbReference type="InterPro" id="IPR018201">
    <property type="entry name" value="Ketoacyl_synth_AS"/>
</dbReference>
<dbReference type="CDD" id="cd00833">
    <property type="entry name" value="PKS"/>
    <property type="match status" value="1"/>
</dbReference>
<protein>
    <submittedName>
        <fullName evidence="5">Polyketide synthase</fullName>
    </submittedName>
</protein>
<dbReference type="GO" id="GO:0004312">
    <property type="term" value="F:fatty acid synthase activity"/>
    <property type="evidence" value="ECO:0007669"/>
    <property type="project" value="TreeGrafter"/>
</dbReference>
<gene>
    <name evidence="5" type="ORF">BSL78_21253</name>
</gene>
<sequence length="299" mass="32596">MAESEGPRSRAMSIRKRLSTFHRKSKVASSKNAILKQGRGTSQVVTDDPTMPIEEKVAVIGIGCRYADGIDSVYDFWDMLARGLDCTTPPPPERFDASHYLYPGNKLPGKMYNLTAGYLKQHPEHFDRQFFKISPEEASHLDPQVRLLLEVVWESLEDAGMPPPTIRGSNTGVYVGVTASEYGVLLSMPNSNINQYTNSGTNSCMSSNRISYEYDLRGPSFTVDTACSSSLYAIHLACEAIKRGQCEMAIAGGANISLLPVTSIGFCQAGMLAPDGKCKSFDQRADGYARGEGVVSSHS</sequence>
<feature type="domain" description="Ketosynthase family 3 (KS3)" evidence="4">
    <location>
        <begin position="54"/>
        <end position="299"/>
    </location>
</feature>
<dbReference type="AlphaFoldDB" id="A0A2G8K1L3"/>
<dbReference type="PROSITE" id="PS52004">
    <property type="entry name" value="KS3_2"/>
    <property type="match status" value="1"/>
</dbReference>
<keyword evidence="6" id="KW-1185">Reference proteome</keyword>
<dbReference type="InterPro" id="IPR014030">
    <property type="entry name" value="Ketoacyl_synth_N"/>
</dbReference>
<comment type="caution">
    <text evidence="5">The sequence shown here is derived from an EMBL/GenBank/DDBJ whole genome shotgun (WGS) entry which is preliminary data.</text>
</comment>
<dbReference type="EMBL" id="MRZV01000980">
    <property type="protein sequence ID" value="PIK41898.1"/>
    <property type="molecule type" value="Genomic_DNA"/>
</dbReference>
<evidence type="ECO:0000256" key="3">
    <source>
        <dbReference type="ARBA" id="ARBA00022679"/>
    </source>
</evidence>
<dbReference type="OrthoDB" id="329835at2759"/>
<dbReference type="Gene3D" id="3.40.47.10">
    <property type="match status" value="1"/>
</dbReference>
<evidence type="ECO:0000313" key="5">
    <source>
        <dbReference type="EMBL" id="PIK41898.1"/>
    </source>
</evidence>